<dbReference type="InterPro" id="IPR047296">
    <property type="entry name" value="GIY-YIG_UvrC_Cho"/>
</dbReference>
<keyword evidence="5 6" id="KW-0234">DNA repair</keyword>
<proteinExistence type="inferred from homology"/>
<evidence type="ECO:0000256" key="1">
    <source>
        <dbReference type="ARBA" id="ARBA00022490"/>
    </source>
</evidence>
<dbReference type="Pfam" id="PF08459">
    <property type="entry name" value="UvrC_RNaseH_dom"/>
    <property type="match status" value="1"/>
</dbReference>
<dbReference type="HAMAP" id="MF_00203">
    <property type="entry name" value="UvrC"/>
    <property type="match status" value="1"/>
</dbReference>
<dbReference type="GO" id="GO:0009380">
    <property type="term" value="C:excinuclease repair complex"/>
    <property type="evidence" value="ECO:0007669"/>
    <property type="project" value="InterPro"/>
</dbReference>
<dbReference type="InterPro" id="IPR035901">
    <property type="entry name" value="GIY-YIG_endonuc_sf"/>
</dbReference>
<keyword evidence="2 6" id="KW-0227">DNA damage</keyword>
<feature type="domain" description="GIY-YIG" evidence="7">
    <location>
        <begin position="14"/>
        <end position="91"/>
    </location>
</feature>
<dbReference type="EMBL" id="CP041200">
    <property type="protein sequence ID" value="QDI64974.1"/>
    <property type="molecule type" value="Genomic_DNA"/>
</dbReference>
<keyword evidence="4 6" id="KW-0267">Excision nuclease</keyword>
<organism evidence="9 10">
    <name type="scientific">Ureaplasma urealyticum</name>
    <name type="common">Ureaplasma urealyticum biotype 2</name>
    <dbReference type="NCBI Taxonomy" id="2130"/>
    <lineage>
        <taxon>Bacteria</taxon>
        <taxon>Bacillati</taxon>
        <taxon>Mycoplasmatota</taxon>
        <taxon>Mycoplasmoidales</taxon>
        <taxon>Mycoplasmoidaceae</taxon>
        <taxon>Ureaplasma</taxon>
    </lineage>
</organism>
<evidence type="ECO:0000313" key="10">
    <source>
        <dbReference type="Proteomes" id="UP000318231"/>
    </source>
</evidence>
<gene>
    <name evidence="6 9" type="primary">uvrC</name>
    <name evidence="9" type="ORF">FJM05_02095</name>
</gene>
<protein>
    <recommendedName>
        <fullName evidence="6">UvrABC system protein C</fullName>
        <shortName evidence="6">Protein UvrC</shortName>
    </recommendedName>
    <alternativeName>
        <fullName evidence="6">Excinuclease ABC subunit C</fullName>
    </alternativeName>
</protein>
<dbReference type="InterPro" id="IPR001162">
    <property type="entry name" value="UvrC_RNase_H_dom"/>
</dbReference>
<dbReference type="PROSITE" id="PS50164">
    <property type="entry name" value="GIY_YIG"/>
    <property type="match status" value="1"/>
</dbReference>
<evidence type="ECO:0000256" key="3">
    <source>
        <dbReference type="ARBA" id="ARBA00022769"/>
    </source>
</evidence>
<reference evidence="9 10" key="1">
    <citation type="submission" date="2019-07" db="EMBL/GenBank/DDBJ databases">
        <title>Comparative genomics of three clinical Ureaplasma species: analysis of their core genomes and virulence factors.</title>
        <authorList>
            <person name="Yang T."/>
            <person name="Zhang Y."/>
            <person name="Li X."/>
            <person name="Kong Y."/>
            <person name="Yu H."/>
            <person name="Ruan Z."/>
            <person name="Xie X."/>
            <person name="Zhang J."/>
        </authorList>
    </citation>
    <scope>NUCLEOTIDE SEQUENCE [LARGE SCALE GENOMIC DNA]</scope>
    <source>
        <strain evidence="9 10">132</strain>
    </source>
</reference>
<dbReference type="AlphaFoldDB" id="A0AAP9ACD5"/>
<dbReference type="RefSeq" id="WP_004025574.1">
    <property type="nucleotide sequence ID" value="NZ_CP041200.1"/>
</dbReference>
<accession>A0AAP9ACD5</accession>
<evidence type="ECO:0000256" key="5">
    <source>
        <dbReference type="ARBA" id="ARBA00023204"/>
    </source>
</evidence>
<evidence type="ECO:0000259" key="7">
    <source>
        <dbReference type="PROSITE" id="PS50164"/>
    </source>
</evidence>
<dbReference type="SMART" id="SM00465">
    <property type="entry name" value="GIYc"/>
    <property type="match status" value="1"/>
</dbReference>
<evidence type="ECO:0000256" key="4">
    <source>
        <dbReference type="ARBA" id="ARBA00022881"/>
    </source>
</evidence>
<keyword evidence="3 6" id="KW-0228">DNA excision</keyword>
<evidence type="ECO:0000256" key="6">
    <source>
        <dbReference type="HAMAP-Rule" id="MF_00203"/>
    </source>
</evidence>
<dbReference type="SUPFAM" id="SSF82771">
    <property type="entry name" value="GIY-YIG endonuclease"/>
    <property type="match status" value="1"/>
</dbReference>
<dbReference type="Pfam" id="PF01541">
    <property type="entry name" value="GIY-YIG"/>
    <property type="match status" value="1"/>
</dbReference>
<dbReference type="GeneID" id="93848896"/>
<dbReference type="PANTHER" id="PTHR30562">
    <property type="entry name" value="UVRC/OXIDOREDUCTASE"/>
    <property type="match status" value="1"/>
</dbReference>
<dbReference type="SUPFAM" id="SSF47781">
    <property type="entry name" value="RuvA domain 2-like"/>
    <property type="match status" value="1"/>
</dbReference>
<name>A0AAP9ACD5_UREUR</name>
<feature type="domain" description="UvrC family homology region profile" evidence="8">
    <location>
        <begin position="243"/>
        <end position="458"/>
    </location>
</feature>
<dbReference type="InterPro" id="IPR050066">
    <property type="entry name" value="UvrABC_protein_C"/>
</dbReference>
<evidence type="ECO:0000256" key="2">
    <source>
        <dbReference type="ARBA" id="ARBA00022763"/>
    </source>
</evidence>
<comment type="subcellular location">
    <subcellularLocation>
        <location evidence="6">Cytoplasm</location>
    </subcellularLocation>
</comment>
<dbReference type="PROSITE" id="PS50165">
    <property type="entry name" value="UVRC"/>
    <property type="match status" value="1"/>
</dbReference>
<dbReference type="Proteomes" id="UP000318231">
    <property type="component" value="Chromosome"/>
</dbReference>
<keyword evidence="6" id="KW-0742">SOS response</keyword>
<dbReference type="PANTHER" id="PTHR30562:SF1">
    <property type="entry name" value="UVRABC SYSTEM PROTEIN C"/>
    <property type="match status" value="1"/>
</dbReference>
<comment type="function">
    <text evidence="6">The UvrABC repair system catalyzes the recognition and processing of DNA lesions. UvrC both incises the 5' and 3' sides of the lesion. The N-terminal half is responsible for the 3' incision and the C-terminal half is responsible for the 5' incision.</text>
</comment>
<dbReference type="GO" id="GO:0006289">
    <property type="term" value="P:nucleotide-excision repair"/>
    <property type="evidence" value="ECO:0007669"/>
    <property type="project" value="UniProtKB-UniRule"/>
</dbReference>
<sequence length="584" mass="67868">MNDLLKTKLKLIPHKPGCYLWKDEFDQIIYIGKAKDLYNRTHSYFNGPKDNKTSKLVSNIKDLEYIVVNNVNEALILENNLIKTHRPKYNILLKDGSNYPYIMITNEQYPRLKYVRTYDKNKGIYFGPLADSTNKYQLFNLLNSIFPFNKCNHQPHQKCIYYDLHQCINQVQPQTYEKAIAEVKEIFKGNLDHILAILENKEQHAVAKLDFENAQKYAEQQKALTYIINSGLVQLDNNESFDVVGFYEKNNYLVIIIFNYVKGKLLNKSADTFAIYDHEINELITSFLMQYYSQNKISTKIIVSLDDDNLLALSQRFKTKFINAQTKFHKQILKLAFDNAILYFDSNIKSVINKQNELDEALNQLKQILKLSDLSMIECFDNSNINLSLPIAGMIVYQNGKLNNKLNRKYNLMTTKNASDYHFMIEVITRRYQRLVSQHQKLPNLIVVDGGKLQVNAALYALEQLQISIPLIGLKKDQKHKTNAIVLANGDEIILDRKSVLYKFLANMQNDVHNYAISFLRNKHTKSIFNSLLNDVQGLGKKRLNELLNYYDSINDLKSASDQELLQFLPKNVLVNLREKLNKI</sequence>
<dbReference type="GO" id="GO:0009432">
    <property type="term" value="P:SOS response"/>
    <property type="evidence" value="ECO:0007669"/>
    <property type="project" value="UniProtKB-UniRule"/>
</dbReference>
<dbReference type="Gene3D" id="3.30.420.340">
    <property type="entry name" value="UvrC, RNAse H endonuclease domain"/>
    <property type="match status" value="1"/>
</dbReference>
<keyword evidence="1 6" id="KW-0963">Cytoplasm</keyword>
<dbReference type="Gene3D" id="3.40.1440.10">
    <property type="entry name" value="GIY-YIG endonuclease"/>
    <property type="match status" value="1"/>
</dbReference>
<dbReference type="NCBIfam" id="TIGR00194">
    <property type="entry name" value="uvrC"/>
    <property type="match status" value="1"/>
</dbReference>
<comment type="similarity">
    <text evidence="6">Belongs to the UvrC family.</text>
</comment>
<dbReference type="GO" id="GO:0009381">
    <property type="term" value="F:excinuclease ABC activity"/>
    <property type="evidence" value="ECO:0007669"/>
    <property type="project" value="UniProtKB-UniRule"/>
</dbReference>
<dbReference type="InterPro" id="IPR004791">
    <property type="entry name" value="UvrC"/>
</dbReference>
<dbReference type="CDD" id="cd10434">
    <property type="entry name" value="GIY-YIG_UvrC_Cho"/>
    <property type="match status" value="1"/>
</dbReference>
<dbReference type="InterPro" id="IPR038476">
    <property type="entry name" value="UvrC_RNase_H_dom_sf"/>
</dbReference>
<dbReference type="SUPFAM" id="SSF49899">
    <property type="entry name" value="Concanavalin A-like lectins/glucanases"/>
    <property type="match status" value="1"/>
</dbReference>
<evidence type="ECO:0000313" key="9">
    <source>
        <dbReference type="EMBL" id="QDI64974.1"/>
    </source>
</evidence>
<dbReference type="GO" id="GO:0005737">
    <property type="term" value="C:cytoplasm"/>
    <property type="evidence" value="ECO:0007669"/>
    <property type="project" value="UniProtKB-SubCell"/>
</dbReference>
<comment type="subunit">
    <text evidence="6">Interacts with UvrB in an incision complex.</text>
</comment>
<dbReference type="InterPro" id="IPR010994">
    <property type="entry name" value="RuvA_2-like"/>
</dbReference>
<dbReference type="FunFam" id="3.40.1440.10:FF:000001">
    <property type="entry name" value="UvrABC system protein C"/>
    <property type="match status" value="1"/>
</dbReference>
<dbReference type="GO" id="GO:0003677">
    <property type="term" value="F:DNA binding"/>
    <property type="evidence" value="ECO:0007669"/>
    <property type="project" value="UniProtKB-UniRule"/>
</dbReference>
<dbReference type="Pfam" id="PF22920">
    <property type="entry name" value="UvrC_RNaseH"/>
    <property type="match status" value="1"/>
</dbReference>
<dbReference type="Gene3D" id="1.10.150.20">
    <property type="entry name" value="5' to 3' exonuclease, C-terminal subdomain"/>
    <property type="match status" value="1"/>
</dbReference>
<dbReference type="InterPro" id="IPR000305">
    <property type="entry name" value="GIY-YIG_endonuc"/>
</dbReference>
<dbReference type="InterPro" id="IPR013320">
    <property type="entry name" value="ConA-like_dom_sf"/>
</dbReference>
<evidence type="ECO:0000259" key="8">
    <source>
        <dbReference type="PROSITE" id="PS50165"/>
    </source>
</evidence>